<dbReference type="EMBL" id="CM029049">
    <property type="protein sequence ID" value="KAG2573263.1"/>
    <property type="molecule type" value="Genomic_DNA"/>
</dbReference>
<evidence type="ECO:0000256" key="1">
    <source>
        <dbReference type="SAM" id="MobiDB-lite"/>
    </source>
</evidence>
<feature type="compositionally biased region" description="Basic residues" evidence="1">
    <location>
        <begin position="81"/>
        <end position="90"/>
    </location>
</feature>
<comment type="caution">
    <text evidence="2">The sequence shown here is derived from an EMBL/GenBank/DDBJ whole genome shotgun (WGS) entry which is preliminary data.</text>
</comment>
<keyword evidence="3" id="KW-1185">Reference proteome</keyword>
<evidence type="ECO:0000313" key="2">
    <source>
        <dbReference type="EMBL" id="KAG2573263.1"/>
    </source>
</evidence>
<feature type="region of interest" description="Disordered" evidence="1">
    <location>
        <begin position="128"/>
        <end position="190"/>
    </location>
</feature>
<feature type="compositionally biased region" description="Basic and acidic residues" evidence="1">
    <location>
        <begin position="29"/>
        <end position="40"/>
    </location>
</feature>
<gene>
    <name evidence="2" type="ORF">PVAP13_7KG244155</name>
</gene>
<evidence type="ECO:0000313" key="3">
    <source>
        <dbReference type="Proteomes" id="UP000823388"/>
    </source>
</evidence>
<organism evidence="2 3">
    <name type="scientific">Panicum virgatum</name>
    <name type="common">Blackwell switchgrass</name>
    <dbReference type="NCBI Taxonomy" id="38727"/>
    <lineage>
        <taxon>Eukaryota</taxon>
        <taxon>Viridiplantae</taxon>
        <taxon>Streptophyta</taxon>
        <taxon>Embryophyta</taxon>
        <taxon>Tracheophyta</taxon>
        <taxon>Spermatophyta</taxon>
        <taxon>Magnoliopsida</taxon>
        <taxon>Liliopsida</taxon>
        <taxon>Poales</taxon>
        <taxon>Poaceae</taxon>
        <taxon>PACMAD clade</taxon>
        <taxon>Panicoideae</taxon>
        <taxon>Panicodae</taxon>
        <taxon>Paniceae</taxon>
        <taxon>Panicinae</taxon>
        <taxon>Panicum</taxon>
        <taxon>Panicum sect. Hiantes</taxon>
    </lineage>
</organism>
<feature type="compositionally biased region" description="Basic and acidic residues" evidence="1">
    <location>
        <begin position="1"/>
        <end position="10"/>
    </location>
</feature>
<feature type="region of interest" description="Disordered" evidence="1">
    <location>
        <begin position="1"/>
        <end position="56"/>
    </location>
</feature>
<feature type="region of interest" description="Disordered" evidence="1">
    <location>
        <begin position="311"/>
        <end position="331"/>
    </location>
</feature>
<protein>
    <submittedName>
        <fullName evidence="2">Uncharacterized protein</fullName>
    </submittedName>
</protein>
<feature type="region of interest" description="Disordered" evidence="1">
    <location>
        <begin position="81"/>
        <end position="104"/>
    </location>
</feature>
<sequence length="331" mass="35313">MARFDADGQPRAEACAGGPDGLEGVPQRGDQRAPDDHVCDEPATLTLQPDQAPLPPRCSRLPAAGLAALCTLEDLSVCRRGKTGQHRHRPPPPARGGNTEGTSTTPLARVLARCDPCSHARAAAQCRAKADDAYARSTRGTGQEGRGRRRALRPPGDGATHPLKLLLVTNGARPPPPRSTPHESRPRPRLFHLAAPPSPPTTGAPCISWWSACNRATASMKITHQGESGNAEHSTRHPEPIFWSSAQFSRMDGAEVWCATALAGMAFQSRAEGTVWRGAIRVQTPEDLPAWLPASRVAARWATARGGLTQRGTVNQIPSGLDGKPNIVHPR</sequence>
<name>A0A8T0QHT8_PANVG</name>
<accession>A0A8T0QHT8</accession>
<dbReference type="AlphaFoldDB" id="A0A8T0QHT8"/>
<proteinExistence type="predicted"/>
<dbReference type="Proteomes" id="UP000823388">
    <property type="component" value="Chromosome 7K"/>
</dbReference>
<reference evidence="2" key="1">
    <citation type="submission" date="2020-05" db="EMBL/GenBank/DDBJ databases">
        <title>WGS assembly of Panicum virgatum.</title>
        <authorList>
            <person name="Lovell J.T."/>
            <person name="Jenkins J."/>
            <person name="Shu S."/>
            <person name="Juenger T.E."/>
            <person name="Schmutz J."/>
        </authorList>
    </citation>
    <scope>NUCLEOTIDE SEQUENCE</scope>
    <source>
        <strain evidence="2">AP13</strain>
    </source>
</reference>